<comment type="caution">
    <text evidence="3">The sequence shown here is derived from an EMBL/GenBank/DDBJ whole genome shotgun (WGS) entry which is preliminary data.</text>
</comment>
<feature type="transmembrane region" description="Helical" evidence="2">
    <location>
        <begin position="48"/>
        <end position="70"/>
    </location>
</feature>
<feature type="compositionally biased region" description="Low complexity" evidence="1">
    <location>
        <begin position="22"/>
        <end position="38"/>
    </location>
</feature>
<name>A0A8J6CDZ0_DIALT</name>
<reference evidence="3" key="1">
    <citation type="submission" date="2021-05" db="EMBL/GenBank/DDBJ databases">
        <title>The genome of the haptophyte Pavlova lutheri (Diacronema luteri, Pavlovales) - a model for lipid biosynthesis in eukaryotic algae.</title>
        <authorList>
            <person name="Hulatt C.J."/>
            <person name="Posewitz M.C."/>
        </authorList>
    </citation>
    <scope>NUCLEOTIDE SEQUENCE</scope>
    <source>
        <strain evidence="3">NIVA-4/92</strain>
    </source>
</reference>
<sequence>MVNLPWQSAGSKKPSPGGPKSGGPQAPDRTTTRPSRPRGPIMLVVQKYGFGSVLGVLCVVDLVCILAFAVSAANLRQTADAITGEVHARFNATAPLAANGIAPAAGAAVEGVPAPLSDADRQQLAGAREMAALATTAAALAAYIATLDLITAVSARTTGSQTRAQRASSWVLRSSIPLLVPQALALSCLCVFALWRGKRITGNMCERNEDQIHGCFPAVKILAAALAILAALSVLRMWVTVQFNAAVKSSTERYAEMTELESAADQAAREERMATIATKHQALRDKYVAKGFLKEKEKGAS</sequence>
<dbReference type="EMBL" id="JAGTXO010000008">
    <property type="protein sequence ID" value="KAG8466370.1"/>
    <property type="molecule type" value="Genomic_DNA"/>
</dbReference>
<dbReference type="AlphaFoldDB" id="A0A8J6CDZ0"/>
<proteinExistence type="predicted"/>
<keyword evidence="4" id="KW-1185">Reference proteome</keyword>
<dbReference type="Proteomes" id="UP000751190">
    <property type="component" value="Unassembled WGS sequence"/>
</dbReference>
<feature type="region of interest" description="Disordered" evidence="1">
    <location>
        <begin position="1"/>
        <end position="38"/>
    </location>
</feature>
<dbReference type="OrthoDB" id="10631687at2759"/>
<gene>
    <name evidence="3" type="ORF">KFE25_002126</name>
</gene>
<evidence type="ECO:0000313" key="4">
    <source>
        <dbReference type="Proteomes" id="UP000751190"/>
    </source>
</evidence>
<keyword evidence="2" id="KW-1133">Transmembrane helix</keyword>
<organism evidence="3 4">
    <name type="scientific">Diacronema lutheri</name>
    <name type="common">Unicellular marine alga</name>
    <name type="synonym">Monochrysis lutheri</name>
    <dbReference type="NCBI Taxonomy" id="2081491"/>
    <lineage>
        <taxon>Eukaryota</taxon>
        <taxon>Haptista</taxon>
        <taxon>Haptophyta</taxon>
        <taxon>Pavlovophyceae</taxon>
        <taxon>Pavlovales</taxon>
        <taxon>Pavlovaceae</taxon>
        <taxon>Diacronema</taxon>
    </lineage>
</organism>
<protein>
    <submittedName>
        <fullName evidence="3">Uncharacterized protein</fullName>
    </submittedName>
</protein>
<feature type="transmembrane region" description="Helical" evidence="2">
    <location>
        <begin position="131"/>
        <end position="155"/>
    </location>
</feature>
<feature type="transmembrane region" description="Helical" evidence="2">
    <location>
        <begin position="216"/>
        <end position="239"/>
    </location>
</feature>
<feature type="transmembrane region" description="Helical" evidence="2">
    <location>
        <begin position="175"/>
        <end position="195"/>
    </location>
</feature>
<keyword evidence="2" id="KW-0472">Membrane</keyword>
<evidence type="ECO:0000256" key="2">
    <source>
        <dbReference type="SAM" id="Phobius"/>
    </source>
</evidence>
<keyword evidence="2" id="KW-0812">Transmembrane</keyword>
<evidence type="ECO:0000256" key="1">
    <source>
        <dbReference type="SAM" id="MobiDB-lite"/>
    </source>
</evidence>
<accession>A0A8J6CDZ0</accession>
<evidence type="ECO:0000313" key="3">
    <source>
        <dbReference type="EMBL" id="KAG8466370.1"/>
    </source>
</evidence>